<proteinExistence type="predicted"/>
<dbReference type="InterPro" id="IPR025510">
    <property type="entry name" value="DUF4397"/>
</dbReference>
<dbReference type="PROSITE" id="PS51257">
    <property type="entry name" value="PROKAR_LIPOPROTEIN"/>
    <property type="match status" value="1"/>
</dbReference>
<dbReference type="EMBL" id="CAADRM010000104">
    <property type="protein sequence ID" value="VFU15282.1"/>
    <property type="molecule type" value="Genomic_DNA"/>
</dbReference>
<feature type="domain" description="DUF4397" evidence="1">
    <location>
        <begin position="37"/>
        <end position="149"/>
    </location>
</feature>
<accession>A0A485M180</accession>
<organism evidence="2">
    <name type="scientific">anaerobic digester metagenome</name>
    <dbReference type="NCBI Taxonomy" id="1263854"/>
    <lineage>
        <taxon>unclassified sequences</taxon>
        <taxon>metagenomes</taxon>
        <taxon>ecological metagenomes</taxon>
    </lineage>
</organism>
<sequence>MRRVLYVSMCIVFLACGLPGCDDDDEITLVNNYFTGLRVIHAGFDTPPVAVFLNDARAIESLEYGESSGYASILSDVYDIEITPAEDETALLISVENLVLMPLDIITIFVVGEQADIQPLIAEDSRHLLDDRARVRFVHAVPDAPAIDLKVDAGDGTQVFSRVTFPEATGYVDLAPDSYVFVVTAADDTVPLAAFEAIVLESERVYTIIAVGTLDGGDAHDFTVRVFTDNEEGIQSVDLVPVDL</sequence>
<evidence type="ECO:0000313" key="2">
    <source>
        <dbReference type="EMBL" id="VFU15282.1"/>
    </source>
</evidence>
<dbReference type="Pfam" id="PF14344">
    <property type="entry name" value="DUF4397"/>
    <property type="match status" value="1"/>
</dbReference>
<gene>
    <name evidence="2" type="ORF">SCFA_400025</name>
</gene>
<evidence type="ECO:0000259" key="1">
    <source>
        <dbReference type="Pfam" id="PF14344"/>
    </source>
</evidence>
<dbReference type="AlphaFoldDB" id="A0A485M180"/>
<name>A0A485M180_9ZZZZ</name>
<protein>
    <recommendedName>
        <fullName evidence="1">DUF4397 domain-containing protein</fullName>
    </recommendedName>
</protein>
<reference evidence="2" key="1">
    <citation type="submission" date="2019-03" db="EMBL/GenBank/DDBJ databases">
        <authorList>
            <person name="Hao L."/>
        </authorList>
    </citation>
    <scope>NUCLEOTIDE SEQUENCE</scope>
</reference>